<protein>
    <recommendedName>
        <fullName evidence="2">Thioredoxin domain-containing protein</fullName>
    </recommendedName>
</protein>
<dbReference type="PANTHER" id="PTHR21148">
    <property type="entry name" value="THIOREDOXIN DOMAIN-CONTAINING PROTEIN 9"/>
    <property type="match status" value="1"/>
</dbReference>
<reference evidence="3" key="1">
    <citation type="submission" date="2021-01" db="EMBL/GenBank/DDBJ databases">
        <authorList>
            <person name="Corre E."/>
            <person name="Pelletier E."/>
            <person name="Niang G."/>
            <person name="Scheremetjew M."/>
            <person name="Finn R."/>
            <person name="Kale V."/>
            <person name="Holt S."/>
            <person name="Cochrane G."/>
            <person name="Meng A."/>
            <person name="Brown T."/>
            <person name="Cohen L."/>
        </authorList>
    </citation>
    <scope>NUCLEOTIDE SEQUENCE</scope>
    <source>
        <strain evidence="3">CCMP1413</strain>
    </source>
</reference>
<dbReference type="Pfam" id="PF00085">
    <property type="entry name" value="Thioredoxin"/>
    <property type="match status" value="1"/>
</dbReference>
<organism evidence="3">
    <name type="scientific">Prasinoderma coloniale</name>
    <dbReference type="NCBI Taxonomy" id="156133"/>
    <lineage>
        <taxon>Eukaryota</taxon>
        <taxon>Viridiplantae</taxon>
        <taxon>Prasinodermophyta</taxon>
        <taxon>Prasinodermophyceae</taxon>
        <taxon>Prasinodermales</taxon>
        <taxon>Prasinodermaceae</taxon>
        <taxon>Prasinoderma</taxon>
    </lineage>
</organism>
<evidence type="ECO:0000313" key="3">
    <source>
        <dbReference type="EMBL" id="CAD8249974.1"/>
    </source>
</evidence>
<feature type="domain" description="Thioredoxin" evidence="2">
    <location>
        <begin position="96"/>
        <end position="154"/>
    </location>
</feature>
<evidence type="ECO:0000256" key="1">
    <source>
        <dbReference type="SAM" id="MobiDB-lite"/>
    </source>
</evidence>
<dbReference type="EMBL" id="HBDZ01014956">
    <property type="protein sequence ID" value="CAD8249974.1"/>
    <property type="molecule type" value="Transcribed_RNA"/>
</dbReference>
<dbReference type="SUPFAM" id="SSF52833">
    <property type="entry name" value="Thioredoxin-like"/>
    <property type="match status" value="1"/>
</dbReference>
<dbReference type="InterPro" id="IPR036249">
    <property type="entry name" value="Thioredoxin-like_sf"/>
</dbReference>
<dbReference type="Gene3D" id="3.40.30.10">
    <property type="entry name" value="Glutaredoxin"/>
    <property type="match status" value="1"/>
</dbReference>
<gene>
    <name evidence="3" type="ORF">PCOL08062_LOCUS11506</name>
</gene>
<feature type="region of interest" description="Disordered" evidence="1">
    <location>
        <begin position="180"/>
        <end position="223"/>
    </location>
</feature>
<dbReference type="InterPro" id="IPR013766">
    <property type="entry name" value="Thioredoxin_domain"/>
</dbReference>
<sequence length="223" mass="25861">MAEMIQQALAAQLGQIGQAIEDQVDAEIHRMENMDEDDLEKLREKRIDHMKRMQKKQQEWRAAGHGEVRLIDGDKDFFKEAKCERFVCHFFRENWPCKVVDKHLESIAQKHMETKFARIHAEKAPFVTEKLKIWMLPTICICKDGKVIDYIVGFDELGGSDDFPESRLRMSIAARDGIKWDGDEEKKKAPPTKDGDEEKVGNTNLRRGGYRKETDDESSDFSD</sequence>
<dbReference type="CDD" id="cd02989">
    <property type="entry name" value="Phd_like_TxnDC9"/>
    <property type="match status" value="1"/>
</dbReference>
<feature type="compositionally biased region" description="Basic and acidic residues" evidence="1">
    <location>
        <begin position="180"/>
        <end position="200"/>
    </location>
</feature>
<dbReference type="AlphaFoldDB" id="A0A7R9TZP6"/>
<name>A0A7R9TZP6_9VIRI</name>
<accession>A0A7R9TZP6</accession>
<proteinExistence type="predicted"/>
<evidence type="ECO:0000259" key="2">
    <source>
        <dbReference type="Pfam" id="PF00085"/>
    </source>
</evidence>